<reference evidence="2 3" key="1">
    <citation type="submission" date="2019-06" db="EMBL/GenBank/DDBJ databases">
        <title>Genomic Encyclopedia of Archaeal and Bacterial Type Strains, Phase II (KMG-II): from individual species to whole genera.</title>
        <authorList>
            <person name="Goeker M."/>
        </authorList>
    </citation>
    <scope>NUCLEOTIDE SEQUENCE [LARGE SCALE GENOMIC DNA]</scope>
    <source>
        <strain evidence="2 3">DSM 7270</strain>
    </source>
</reference>
<feature type="compositionally biased region" description="Basic and acidic residues" evidence="1">
    <location>
        <begin position="1"/>
        <end position="11"/>
    </location>
</feature>
<name>A0A543LIP0_9BURK</name>
<evidence type="ECO:0000313" key="2">
    <source>
        <dbReference type="EMBL" id="TQN07183.1"/>
    </source>
</evidence>
<feature type="region of interest" description="Disordered" evidence="1">
    <location>
        <begin position="1"/>
        <end position="24"/>
    </location>
</feature>
<protein>
    <submittedName>
        <fullName evidence="2">Uncharacterized protein</fullName>
    </submittedName>
</protein>
<gene>
    <name evidence="2" type="ORF">BDD18_0276</name>
</gene>
<dbReference type="EMBL" id="VFPV01000001">
    <property type="protein sequence ID" value="TQN07183.1"/>
    <property type="molecule type" value="Genomic_DNA"/>
</dbReference>
<evidence type="ECO:0000313" key="3">
    <source>
        <dbReference type="Proteomes" id="UP000316993"/>
    </source>
</evidence>
<feature type="compositionally biased region" description="Polar residues" evidence="1">
    <location>
        <begin position="12"/>
        <end position="24"/>
    </location>
</feature>
<comment type="caution">
    <text evidence="2">The sequence shown here is derived from an EMBL/GenBank/DDBJ whole genome shotgun (WGS) entry which is preliminary data.</text>
</comment>
<proteinExistence type="predicted"/>
<evidence type="ECO:0000256" key="1">
    <source>
        <dbReference type="SAM" id="MobiDB-lite"/>
    </source>
</evidence>
<dbReference type="AlphaFoldDB" id="A0A543LIP0"/>
<accession>A0A543LIP0</accession>
<sequence length="83" mass="9015">MTPKKTPDPTKAESSAPNTAQSIATGKDFHALRSAFAQQGHHLHSVTSKDGATTYWAERWGLVRYLPSLHDAALFLAQIGGRL</sequence>
<dbReference type="Proteomes" id="UP000316993">
    <property type="component" value="Unassembled WGS sequence"/>
</dbReference>
<organism evidence="2 3">
    <name type="scientific">Acidovorax temperans</name>
    <dbReference type="NCBI Taxonomy" id="80878"/>
    <lineage>
        <taxon>Bacteria</taxon>
        <taxon>Pseudomonadati</taxon>
        <taxon>Pseudomonadota</taxon>
        <taxon>Betaproteobacteria</taxon>
        <taxon>Burkholderiales</taxon>
        <taxon>Comamonadaceae</taxon>
        <taxon>Acidovorax</taxon>
    </lineage>
</organism>
<dbReference type="RefSeq" id="WP_244938958.1">
    <property type="nucleotide sequence ID" value="NZ_VFPV01000001.1"/>
</dbReference>